<protein>
    <submittedName>
        <fullName evidence="5">Pentatricopeptide repeat</fullName>
    </submittedName>
</protein>
<feature type="repeat" description="PPR" evidence="3">
    <location>
        <begin position="350"/>
        <end position="384"/>
    </location>
</feature>
<feature type="repeat" description="PPR" evidence="3">
    <location>
        <begin position="211"/>
        <end position="245"/>
    </location>
</feature>
<accession>A0A200QM34</accession>
<dbReference type="EMBL" id="MVGT01001690">
    <property type="protein sequence ID" value="OVA11524.1"/>
    <property type="molecule type" value="Genomic_DNA"/>
</dbReference>
<dbReference type="Pfam" id="PF13812">
    <property type="entry name" value="PPR_3"/>
    <property type="match status" value="1"/>
</dbReference>
<keyword evidence="6" id="KW-1185">Reference proteome</keyword>
<dbReference type="NCBIfam" id="TIGR00756">
    <property type="entry name" value="PPR"/>
    <property type="match status" value="7"/>
</dbReference>
<dbReference type="OrthoDB" id="185373at2759"/>
<dbReference type="PANTHER" id="PTHR47447:SF23">
    <property type="entry name" value="PENTACOTRIPEPTIDE-REPEAT REGION OF PRORP DOMAIN-CONTAINING PROTEIN"/>
    <property type="match status" value="1"/>
</dbReference>
<sequence length="574" mass="65577">MNNLTRQLIVSLALLPYIQQKFKDDFHTQTCRKYHSSQATHHILQNALAHIVISPNRQNLHTESNPNPNSDICTKQPAIDSSWAIDGSESDQPVTDPDNSTVAKDSAMVQNLLKTHSDSSIEELEPALENCGLSLTEDLVLQVLKRHRSDWKPAFLFFNWVSKRGGGGENGSYTPGTAAHNELLDILGRMKRFEQLEQVLDEMSKRKNSVNERTYAILLNRYAAAHKIEEAIQIFYKRIEFGLELDLIAFQTLLLSLCRYKHVEAAEFLFLSKKNEFPPDIKTRNIILNGWCVLGSLREAKRFWNDIISSRCRPDLFTYGIFINSLTKAGKLGTAVKLFRAMWEKGCTPDVAICNCIIDGLCFKKRIPEALEIFGEMNEKGCLPDVATYNSLIKHLCNIRRLEKVYELLEEMEQKKGCCTPNARTYNYLLKSMKKPEEVPGILERMEKNGCKITGDTYNLILKLFMDWNHPQGVEYIWAEMEKNGLGPDQRSYTIKVHGLHGYGRIEEALKYFNEMISKGMIPEPRTKLLVKSINMKLKERDERGEEAMNPTSTKDSSLSSDSAKQEKKKKRVG</sequence>
<feature type="repeat" description="PPR" evidence="3">
    <location>
        <begin position="489"/>
        <end position="523"/>
    </location>
</feature>
<dbReference type="STRING" id="56857.A0A200QM34"/>
<dbReference type="InParanoid" id="A0A200QM34"/>
<feature type="repeat" description="PPR" evidence="3">
    <location>
        <begin position="280"/>
        <end position="314"/>
    </location>
</feature>
<dbReference type="Proteomes" id="UP000195402">
    <property type="component" value="Unassembled WGS sequence"/>
</dbReference>
<gene>
    <name evidence="5" type="ORF">BVC80_9009g59</name>
</gene>
<comment type="caution">
    <text evidence="5">The sequence shown here is derived from an EMBL/GenBank/DDBJ whole genome shotgun (WGS) entry which is preliminary data.</text>
</comment>
<keyword evidence="2" id="KW-0677">Repeat</keyword>
<evidence type="ECO:0000256" key="3">
    <source>
        <dbReference type="PROSITE-ProRule" id="PRU00708"/>
    </source>
</evidence>
<dbReference type="Pfam" id="PF13041">
    <property type="entry name" value="PPR_2"/>
    <property type="match status" value="2"/>
</dbReference>
<organism evidence="5 6">
    <name type="scientific">Macleaya cordata</name>
    <name type="common">Five-seeded plume-poppy</name>
    <name type="synonym">Bocconia cordata</name>
    <dbReference type="NCBI Taxonomy" id="56857"/>
    <lineage>
        <taxon>Eukaryota</taxon>
        <taxon>Viridiplantae</taxon>
        <taxon>Streptophyta</taxon>
        <taxon>Embryophyta</taxon>
        <taxon>Tracheophyta</taxon>
        <taxon>Spermatophyta</taxon>
        <taxon>Magnoliopsida</taxon>
        <taxon>Ranunculales</taxon>
        <taxon>Papaveraceae</taxon>
        <taxon>Papaveroideae</taxon>
        <taxon>Macleaya</taxon>
    </lineage>
</organism>
<dbReference type="Pfam" id="PF01535">
    <property type="entry name" value="PPR"/>
    <property type="match status" value="1"/>
</dbReference>
<dbReference type="PANTHER" id="PTHR47447">
    <property type="entry name" value="OS03G0856100 PROTEIN"/>
    <property type="match status" value="1"/>
</dbReference>
<dbReference type="InterPro" id="IPR002885">
    <property type="entry name" value="PPR_rpt"/>
</dbReference>
<evidence type="ECO:0000256" key="4">
    <source>
        <dbReference type="SAM" id="MobiDB-lite"/>
    </source>
</evidence>
<dbReference type="FunCoup" id="A0A200QM34">
    <property type="interactions" value="13"/>
</dbReference>
<dbReference type="OMA" id="RYKHVEV"/>
<name>A0A200QM34_MACCD</name>
<feature type="region of interest" description="Disordered" evidence="4">
    <location>
        <begin position="540"/>
        <end position="574"/>
    </location>
</feature>
<reference evidence="5 6" key="1">
    <citation type="journal article" date="2017" name="Mol. Plant">
        <title>The Genome of Medicinal Plant Macleaya cordata Provides New Insights into Benzylisoquinoline Alkaloids Metabolism.</title>
        <authorList>
            <person name="Liu X."/>
            <person name="Liu Y."/>
            <person name="Huang P."/>
            <person name="Ma Y."/>
            <person name="Qing Z."/>
            <person name="Tang Q."/>
            <person name="Cao H."/>
            <person name="Cheng P."/>
            <person name="Zheng Y."/>
            <person name="Yuan Z."/>
            <person name="Zhou Y."/>
            <person name="Liu J."/>
            <person name="Tang Z."/>
            <person name="Zhuo Y."/>
            <person name="Zhang Y."/>
            <person name="Yu L."/>
            <person name="Huang J."/>
            <person name="Yang P."/>
            <person name="Peng Q."/>
            <person name="Zhang J."/>
            <person name="Jiang W."/>
            <person name="Zhang Z."/>
            <person name="Lin K."/>
            <person name="Ro D.K."/>
            <person name="Chen X."/>
            <person name="Xiong X."/>
            <person name="Shang Y."/>
            <person name="Huang S."/>
            <person name="Zeng J."/>
        </authorList>
    </citation>
    <scope>NUCLEOTIDE SEQUENCE [LARGE SCALE GENOMIC DNA]</scope>
    <source>
        <strain evidence="6">cv. BLH2017</strain>
        <tissue evidence="5">Root</tissue>
    </source>
</reference>
<feature type="repeat" description="PPR" evidence="3">
    <location>
        <begin position="385"/>
        <end position="415"/>
    </location>
</feature>
<comment type="similarity">
    <text evidence="1">Belongs to the PPR family. P subfamily.</text>
</comment>
<evidence type="ECO:0000313" key="6">
    <source>
        <dbReference type="Proteomes" id="UP000195402"/>
    </source>
</evidence>
<evidence type="ECO:0000256" key="1">
    <source>
        <dbReference type="ARBA" id="ARBA00007626"/>
    </source>
</evidence>
<dbReference type="Gene3D" id="1.25.40.10">
    <property type="entry name" value="Tetratricopeptide repeat domain"/>
    <property type="match status" value="4"/>
</dbReference>
<dbReference type="AlphaFoldDB" id="A0A200QM34"/>
<evidence type="ECO:0000313" key="5">
    <source>
        <dbReference type="EMBL" id="OVA11524.1"/>
    </source>
</evidence>
<proteinExistence type="inferred from homology"/>
<dbReference type="InterPro" id="IPR011990">
    <property type="entry name" value="TPR-like_helical_dom_sf"/>
</dbReference>
<feature type="repeat" description="PPR" evidence="3">
    <location>
        <begin position="315"/>
        <end position="349"/>
    </location>
</feature>
<evidence type="ECO:0000256" key="2">
    <source>
        <dbReference type="ARBA" id="ARBA00022737"/>
    </source>
</evidence>
<dbReference type="PROSITE" id="PS51375">
    <property type="entry name" value="PPR"/>
    <property type="match status" value="6"/>
</dbReference>
<feature type="compositionally biased region" description="Low complexity" evidence="4">
    <location>
        <begin position="552"/>
        <end position="563"/>
    </location>
</feature>